<reference evidence="2" key="1">
    <citation type="submission" date="2016-11" db="UniProtKB">
        <authorList>
            <consortium name="WormBaseParasite"/>
        </authorList>
    </citation>
    <scope>IDENTIFICATION</scope>
    <source>
        <strain evidence="2">KR3021</strain>
    </source>
</reference>
<name>A0AC35U901_9BILA</name>
<evidence type="ECO:0000313" key="1">
    <source>
        <dbReference type="Proteomes" id="UP000095286"/>
    </source>
</evidence>
<sequence length="904" mass="102523">MENKEVKNGHSDDDYEIISHEGVDELSKIVEIDHKKKEHEIDHKKKEHEADHKKGEHTADHKKEEHKADPKKEEHKADHKKEETESLREQEERLKDEYISQISDISKYLPFISSGKVEPKISPTTMEKNVEDSIKGHHPQDSSKFEDDDMLVASTEKVVHSILDNIEDSFEQIHHQGSVQKEQKKEEGPSKSEQIKQFGLDLFEAISEKAEQVYENVVEEAKDFAEPASKEPTPEVVDAEAEKLWAMEKDLFTGCVESEQKYDTLEEAVGKKSIWDDEPVKKEANFDTESPSPPHQSPSHHMVRSDSYDDFVAEAARDFEATSQQAQSHFDANSPNFDEIFARAQTKDEFRSEREAVHSMQKGHDAFVADLEEADLYVEPLQQKYNDIINQSPPPLTTFSGNIPQKLGSAMSKDEESPLIEEPSIQSPIESKITALTQAIPTSLDDLINDTMTQQQHFEAIAMDEVRDEKEIGKDISHAVEDMHTNIDDLMGSYEHVKAPESHTETKDPFPSDPFASDIKHHVMADLPHPAHHEFNKSLGDSFKKEHETELVQDLLGDVVEPAKHHQHDDHLSHHFKTEDIKPTHVEEEKEDAFDEATHHKEVLEDEDAEENMFSRDRPILIGTSTEMHHQADAFNIPRPPTPPKELTDEEFQPTSIDLGPPPHHFTEGTHHSTEGTHHKSILKKNYEGKGWFDFKSCNPEVVDLVYWRDLKKSGIALGLSLFALIAVSKISLITLFAYGSLLVLCGTLGFRAFKLVEARVKGTEPTHPFEELLKEELVIPGEKVHGQVDVLVGELQCIVNKLQKIVLIDNICESVKFALFCWILTYVGACISLFCIAFLAIVGVFTIPKVYEMYKEPIDANLKLVKEQLNAVCVTVHEKLPFLGSLCCNKSTAPQVEEEKKDQ</sequence>
<accession>A0AC35U901</accession>
<dbReference type="WBParaSite" id="RSKR_0000887900.1">
    <property type="protein sequence ID" value="RSKR_0000887900.1"/>
    <property type="gene ID" value="RSKR_0000887900"/>
</dbReference>
<evidence type="ECO:0000313" key="2">
    <source>
        <dbReference type="WBParaSite" id="RSKR_0000887900.1"/>
    </source>
</evidence>
<proteinExistence type="predicted"/>
<protein>
    <submittedName>
        <fullName evidence="2">Reticulon-like protein</fullName>
    </submittedName>
</protein>
<organism evidence="1 2">
    <name type="scientific">Rhabditophanes sp. KR3021</name>
    <dbReference type="NCBI Taxonomy" id="114890"/>
    <lineage>
        <taxon>Eukaryota</taxon>
        <taxon>Metazoa</taxon>
        <taxon>Ecdysozoa</taxon>
        <taxon>Nematoda</taxon>
        <taxon>Chromadorea</taxon>
        <taxon>Rhabditida</taxon>
        <taxon>Tylenchina</taxon>
        <taxon>Panagrolaimomorpha</taxon>
        <taxon>Strongyloidoidea</taxon>
        <taxon>Alloionematidae</taxon>
        <taxon>Rhabditophanes</taxon>
    </lineage>
</organism>
<dbReference type="Proteomes" id="UP000095286">
    <property type="component" value="Unplaced"/>
</dbReference>